<dbReference type="EC" id="2.6.1.44" evidence="9"/>
<reference evidence="9 10" key="1">
    <citation type="submission" date="2006-04" db="EMBL/GenBank/DDBJ databases">
        <authorList>
            <person name="Nierman W.C."/>
        </authorList>
    </citation>
    <scope>NUCLEOTIDE SEQUENCE [LARGE SCALE GENOMIC DNA]</scope>
    <source>
        <strain evidence="9 10">DW4/3-1</strain>
    </source>
</reference>
<evidence type="ECO:0000256" key="1">
    <source>
        <dbReference type="ARBA" id="ARBA00001933"/>
    </source>
</evidence>
<dbReference type="AlphaFoldDB" id="Q097S4"/>
<dbReference type="InterPro" id="IPR024169">
    <property type="entry name" value="SP_NH2Trfase/AEP_transaminase"/>
</dbReference>
<keyword evidence="4 9" id="KW-0808">Transferase</keyword>
<evidence type="ECO:0000256" key="4">
    <source>
        <dbReference type="ARBA" id="ARBA00022679"/>
    </source>
</evidence>
<dbReference type="SUPFAM" id="SSF53383">
    <property type="entry name" value="PLP-dependent transferases"/>
    <property type="match status" value="1"/>
</dbReference>
<organism evidence="9 10">
    <name type="scientific">Stigmatella aurantiaca (strain DW4/3-1)</name>
    <dbReference type="NCBI Taxonomy" id="378806"/>
    <lineage>
        <taxon>Bacteria</taxon>
        <taxon>Pseudomonadati</taxon>
        <taxon>Myxococcota</taxon>
        <taxon>Myxococcia</taxon>
        <taxon>Myxococcales</taxon>
        <taxon>Cystobacterineae</taxon>
        <taxon>Archangiaceae</taxon>
        <taxon>Stigmatella</taxon>
    </lineage>
</organism>
<evidence type="ECO:0000313" key="10">
    <source>
        <dbReference type="Proteomes" id="UP000032702"/>
    </source>
</evidence>
<keyword evidence="5 7" id="KW-0663">Pyridoxal phosphate</keyword>
<evidence type="ECO:0000256" key="6">
    <source>
        <dbReference type="PIRSR" id="PIRSR000524-1"/>
    </source>
</evidence>
<evidence type="ECO:0000313" key="9">
    <source>
        <dbReference type="EMBL" id="EAU67981.1"/>
    </source>
</evidence>
<dbReference type="FunFam" id="3.40.640.10:FF:000027">
    <property type="entry name" value="Serine--pyruvate aminotransferase, mitochondrial"/>
    <property type="match status" value="1"/>
</dbReference>
<proteinExistence type="inferred from homology"/>
<dbReference type="EMBL" id="AAMD01000023">
    <property type="protein sequence ID" value="EAU67981.1"/>
    <property type="molecule type" value="Genomic_DNA"/>
</dbReference>
<dbReference type="InterPro" id="IPR015421">
    <property type="entry name" value="PyrdxlP-dep_Trfase_major"/>
</dbReference>
<dbReference type="Gene3D" id="3.40.640.10">
    <property type="entry name" value="Type I PLP-dependent aspartate aminotransferase-like (Major domain)"/>
    <property type="match status" value="1"/>
</dbReference>
<keyword evidence="3 9" id="KW-0032">Aminotransferase</keyword>
<sequence>MPLTMNAAAGDRQHSGGALRYSLPPCSSPGGPCVSERDLLMIPGPVEFDPEVMRALGARTLSHLDPVFIATFGRALQRLREVCLAPSAQPFIVAGTGTLAMELAVANLVEPGDRALVVNTGHFSDRMALILARHGAEVTQVRPPLGEAPRPQEVEQALAQGAYRVMTVTHVDTSTGVRAPAEPLVRAAHRHGVLSVVDGVCATAGETFHQDAWGADVYLTGSQKALGVPPGLALLTVSPKALSAWRARKHPVRSFYADWAEWLPIMEAYEAGKPAYFATPAVNLITALEVSLGQILREGMEPRFARHRRMARAFRAAWRALGLRPLPTTEAATANTLSALYYPEGVDSSVVGRVRGEGVVLAGGLHPELKTRYFRVGHMNLVGPGEVLATVGAVERALGAAGHRVQPGGAVSAAQAALLEPVPAAD</sequence>
<dbReference type="GO" id="GO:0004760">
    <property type="term" value="F:L-serine-pyruvate transaminase activity"/>
    <property type="evidence" value="ECO:0007669"/>
    <property type="project" value="TreeGrafter"/>
</dbReference>
<dbReference type="InterPro" id="IPR015422">
    <property type="entry name" value="PyrdxlP-dep_Trfase_small"/>
</dbReference>
<evidence type="ECO:0000256" key="5">
    <source>
        <dbReference type="ARBA" id="ARBA00022898"/>
    </source>
</evidence>
<accession>Q097S4</accession>
<dbReference type="InterPro" id="IPR000192">
    <property type="entry name" value="Aminotrans_V_dom"/>
</dbReference>
<evidence type="ECO:0000256" key="7">
    <source>
        <dbReference type="PIRSR" id="PIRSR000524-50"/>
    </source>
</evidence>
<evidence type="ECO:0000256" key="3">
    <source>
        <dbReference type="ARBA" id="ARBA00022576"/>
    </source>
</evidence>
<dbReference type="InterPro" id="IPR015424">
    <property type="entry name" value="PyrdxlP-dep_Trfase"/>
</dbReference>
<dbReference type="PIRSF" id="PIRSF000524">
    <property type="entry name" value="SPT"/>
    <property type="match status" value="1"/>
</dbReference>
<dbReference type="GO" id="GO:0019265">
    <property type="term" value="P:glycine biosynthetic process, by transamination of glyoxylate"/>
    <property type="evidence" value="ECO:0007669"/>
    <property type="project" value="TreeGrafter"/>
</dbReference>
<feature type="modified residue" description="N6-(pyridoxal phosphate)lysine" evidence="7">
    <location>
        <position position="224"/>
    </location>
</feature>
<comment type="caution">
    <text evidence="9">The sequence shown here is derived from an EMBL/GenBank/DDBJ whole genome shotgun (WGS) entry which is preliminary data.</text>
</comment>
<dbReference type="GO" id="GO:0008453">
    <property type="term" value="F:alanine-glyoxylate transaminase activity"/>
    <property type="evidence" value="ECO:0007669"/>
    <property type="project" value="UniProtKB-EC"/>
</dbReference>
<dbReference type="Gene3D" id="3.90.1150.10">
    <property type="entry name" value="Aspartate Aminotransferase, domain 1"/>
    <property type="match status" value="1"/>
</dbReference>
<evidence type="ECO:0000256" key="2">
    <source>
        <dbReference type="ARBA" id="ARBA00009236"/>
    </source>
</evidence>
<dbReference type="PANTHER" id="PTHR21152">
    <property type="entry name" value="AMINOTRANSFERASE CLASS V"/>
    <property type="match status" value="1"/>
</dbReference>
<feature type="domain" description="Aminotransferase class V" evidence="8">
    <location>
        <begin position="54"/>
        <end position="277"/>
    </location>
</feature>
<dbReference type="PATRIC" id="fig|378806.16.peg.7323"/>
<comment type="similarity">
    <text evidence="2">Belongs to the class-V pyridoxal-phosphate-dependent aminotransferase family.</text>
</comment>
<dbReference type="Proteomes" id="UP000032702">
    <property type="component" value="Unassembled WGS sequence"/>
</dbReference>
<name>Q097S4_STIAD</name>
<feature type="binding site" evidence="6">
    <location>
        <position position="375"/>
    </location>
    <ligand>
        <name>substrate</name>
    </ligand>
</feature>
<dbReference type="PANTHER" id="PTHR21152:SF24">
    <property type="entry name" value="ALANINE--GLYOXYLATE AMINOTRANSFERASE 1"/>
    <property type="match status" value="1"/>
</dbReference>
<dbReference type="Pfam" id="PF00266">
    <property type="entry name" value="Aminotran_5"/>
    <property type="match status" value="1"/>
</dbReference>
<gene>
    <name evidence="9" type="ORF">STIAU_0831</name>
</gene>
<protein>
    <submittedName>
        <fullName evidence="9">Alanine--glyoxylate aminotransferase 1</fullName>
        <ecNumber evidence="9">2.6.1.44</ecNumber>
    </submittedName>
</protein>
<evidence type="ECO:0000259" key="8">
    <source>
        <dbReference type="Pfam" id="PF00266"/>
    </source>
</evidence>
<comment type="cofactor">
    <cofactor evidence="1 7">
        <name>pyridoxal 5'-phosphate</name>
        <dbReference type="ChEBI" id="CHEBI:597326"/>
    </cofactor>
</comment>